<dbReference type="SUPFAM" id="SSF56300">
    <property type="entry name" value="Metallo-dependent phosphatases"/>
    <property type="match status" value="1"/>
</dbReference>
<organism evidence="5 6">
    <name type="scientific">Legionella brunensis</name>
    <dbReference type="NCBI Taxonomy" id="29422"/>
    <lineage>
        <taxon>Bacteria</taxon>
        <taxon>Pseudomonadati</taxon>
        <taxon>Pseudomonadota</taxon>
        <taxon>Gammaproteobacteria</taxon>
        <taxon>Legionellales</taxon>
        <taxon>Legionellaceae</taxon>
        <taxon>Legionella</taxon>
    </lineage>
</organism>
<reference evidence="5 6" key="1">
    <citation type="submission" date="2015-11" db="EMBL/GenBank/DDBJ databases">
        <title>Genomic analysis of 38 Legionella species identifies large and diverse effector repertoires.</title>
        <authorList>
            <person name="Burstein D."/>
            <person name="Amaro F."/>
            <person name="Zusman T."/>
            <person name="Lifshitz Z."/>
            <person name="Cohen O."/>
            <person name="Gilbert J.A."/>
            <person name="Pupko T."/>
            <person name="Shuman H.A."/>
            <person name="Segal G."/>
        </authorList>
    </citation>
    <scope>NUCLEOTIDE SEQUENCE [LARGE SCALE GENOMIC DNA]</scope>
    <source>
        <strain evidence="5 6">ATCC 43878</strain>
    </source>
</reference>
<keyword evidence="6" id="KW-1185">Reference proteome</keyword>
<protein>
    <submittedName>
        <fullName evidence="5">Acid sphingomyelinase-like phosphodiesterase</fullName>
    </submittedName>
</protein>
<evidence type="ECO:0000313" key="5">
    <source>
        <dbReference type="EMBL" id="KTC82977.1"/>
    </source>
</evidence>
<evidence type="ECO:0000256" key="2">
    <source>
        <dbReference type="ARBA" id="ARBA00023180"/>
    </source>
</evidence>
<feature type="domain" description="Calcineurin-like phosphoesterase" evidence="4">
    <location>
        <begin position="31"/>
        <end position="290"/>
    </location>
</feature>
<dbReference type="PATRIC" id="fig|29422.6.peg.1821"/>
<keyword evidence="1" id="KW-0378">Hydrolase</keyword>
<dbReference type="PANTHER" id="PTHR10340:SF57">
    <property type="entry name" value="METALLOPHOS DOMAIN-CONTAINING PROTEIN"/>
    <property type="match status" value="1"/>
</dbReference>
<dbReference type="STRING" id="29422.Lbru_1715"/>
<evidence type="ECO:0000256" key="1">
    <source>
        <dbReference type="ARBA" id="ARBA00022801"/>
    </source>
</evidence>
<evidence type="ECO:0000256" key="3">
    <source>
        <dbReference type="SAM" id="SignalP"/>
    </source>
</evidence>
<evidence type="ECO:0000313" key="6">
    <source>
        <dbReference type="Proteomes" id="UP000054742"/>
    </source>
</evidence>
<dbReference type="InterPro" id="IPR029052">
    <property type="entry name" value="Metallo-depent_PP-like"/>
</dbReference>
<dbReference type="AlphaFoldDB" id="A0A0W0SIC2"/>
<feature type="chain" id="PRO_5006912018" evidence="3">
    <location>
        <begin position="23"/>
        <end position="410"/>
    </location>
</feature>
<dbReference type="InterPro" id="IPR004843">
    <property type="entry name" value="Calcineurin-like_PHP"/>
</dbReference>
<dbReference type="Proteomes" id="UP000054742">
    <property type="component" value="Unassembled WGS sequence"/>
</dbReference>
<keyword evidence="2" id="KW-0325">Glycoprotein</keyword>
<gene>
    <name evidence="5" type="ORF">Lbru_1715</name>
</gene>
<proteinExistence type="predicted"/>
<dbReference type="OrthoDB" id="106957at2"/>
<dbReference type="Gene3D" id="3.60.21.10">
    <property type="match status" value="1"/>
</dbReference>
<dbReference type="Pfam" id="PF00149">
    <property type="entry name" value="Metallophos"/>
    <property type="match status" value="1"/>
</dbReference>
<name>A0A0W0SIC2_9GAMM</name>
<keyword evidence="3" id="KW-0732">Signal</keyword>
<dbReference type="GO" id="GO:0016787">
    <property type="term" value="F:hydrolase activity"/>
    <property type="evidence" value="ECO:0007669"/>
    <property type="project" value="UniProtKB-KW"/>
</dbReference>
<comment type="caution">
    <text evidence="5">The sequence shown here is derived from an EMBL/GenBank/DDBJ whole genome shotgun (WGS) entry which is preliminary data.</text>
</comment>
<dbReference type="RefSeq" id="WP_083500877.1">
    <property type="nucleotide sequence ID" value="NZ_CAAAHU010000031.1"/>
</dbReference>
<sequence>MKHYLSLFYFFIFSLSPIISNASTIDKENNFLVMSDIHLDQTTTHVMDISPLKADRRNDLDYLTYERLISEVDYNIKSGIVAQPKFILILGDIVGHTRYSSETTLENETTVFKVLKDTFPNTPILYTFGNNDSLKINYGPFIDSGRSEYKSPYDVAKKAAGWSNGFLSTGILCAEQSNYPCMISEDTTNGYYAAYLESHFRLISLNSVLFSVHRKTTEQEANNQLKWLESQLELAKTNQESVLIAMHVPPGNNILDHSGFWSTKDQVVFLKLMKTYQHIITGLLASHTHTEELKIIQDNTQNNIAGIYLAPGLSTSHGNEPSVKTFYFSRENEQWQLSNYEVFHFSLDKANLVFNKLYDYLSYYCINQENKLSQCLSHVTAEKMDKYLAAGNKNYAGGVIRSLKDIILNA</sequence>
<dbReference type="EMBL" id="LNXV01000019">
    <property type="protein sequence ID" value="KTC82977.1"/>
    <property type="molecule type" value="Genomic_DNA"/>
</dbReference>
<feature type="signal peptide" evidence="3">
    <location>
        <begin position="1"/>
        <end position="22"/>
    </location>
</feature>
<dbReference type="PANTHER" id="PTHR10340">
    <property type="entry name" value="SPHINGOMYELIN PHOSPHODIESTERASE"/>
    <property type="match status" value="1"/>
</dbReference>
<evidence type="ECO:0000259" key="4">
    <source>
        <dbReference type="Pfam" id="PF00149"/>
    </source>
</evidence>
<accession>A0A0W0SIC2</accession>